<keyword evidence="7" id="KW-0807">Transducer</keyword>
<evidence type="ECO:0000256" key="7">
    <source>
        <dbReference type="ARBA" id="ARBA00023224"/>
    </source>
</evidence>
<feature type="region of interest" description="Disordered" evidence="8">
    <location>
        <begin position="337"/>
        <end position="360"/>
    </location>
</feature>
<evidence type="ECO:0000313" key="12">
    <source>
        <dbReference type="Proteomes" id="UP000186922"/>
    </source>
</evidence>
<feature type="transmembrane region" description="Helical" evidence="9">
    <location>
        <begin position="147"/>
        <end position="171"/>
    </location>
</feature>
<evidence type="ECO:0000256" key="3">
    <source>
        <dbReference type="ARBA" id="ARBA00022989"/>
    </source>
</evidence>
<organism evidence="11 12">
    <name type="scientific">Ramazzottius varieornatus</name>
    <name type="common">Water bear</name>
    <name type="synonym">Tardigrade</name>
    <dbReference type="NCBI Taxonomy" id="947166"/>
    <lineage>
        <taxon>Eukaryota</taxon>
        <taxon>Metazoa</taxon>
        <taxon>Ecdysozoa</taxon>
        <taxon>Tardigrada</taxon>
        <taxon>Eutardigrada</taxon>
        <taxon>Parachela</taxon>
        <taxon>Hypsibioidea</taxon>
        <taxon>Ramazzottiidae</taxon>
        <taxon>Ramazzottius</taxon>
    </lineage>
</organism>
<dbReference type="GO" id="GO:0016020">
    <property type="term" value="C:membrane"/>
    <property type="evidence" value="ECO:0007669"/>
    <property type="project" value="UniProtKB-SubCell"/>
</dbReference>
<protein>
    <recommendedName>
        <fullName evidence="10">G-protein coupled receptors family 1 profile domain-containing protein</fullName>
    </recommendedName>
</protein>
<evidence type="ECO:0000256" key="9">
    <source>
        <dbReference type="SAM" id="Phobius"/>
    </source>
</evidence>
<proteinExistence type="predicted"/>
<dbReference type="AlphaFoldDB" id="A0A1D1W873"/>
<evidence type="ECO:0000256" key="1">
    <source>
        <dbReference type="ARBA" id="ARBA00004141"/>
    </source>
</evidence>
<dbReference type="InterPro" id="IPR000276">
    <property type="entry name" value="GPCR_Rhodpsn"/>
</dbReference>
<dbReference type="PANTHER" id="PTHR24243">
    <property type="entry name" value="G-PROTEIN COUPLED RECEPTOR"/>
    <property type="match status" value="1"/>
</dbReference>
<feature type="transmembrane region" description="Helical" evidence="9">
    <location>
        <begin position="191"/>
        <end position="217"/>
    </location>
</feature>
<dbReference type="GO" id="GO:0004930">
    <property type="term" value="F:G protein-coupled receptor activity"/>
    <property type="evidence" value="ECO:0007669"/>
    <property type="project" value="UniProtKB-KW"/>
</dbReference>
<dbReference type="Pfam" id="PF00001">
    <property type="entry name" value="7tm_1"/>
    <property type="match status" value="1"/>
</dbReference>
<feature type="transmembrane region" description="Helical" evidence="9">
    <location>
        <begin position="251"/>
        <end position="273"/>
    </location>
</feature>
<dbReference type="Gene3D" id="1.20.1070.10">
    <property type="entry name" value="Rhodopsin 7-helix transmembrane proteins"/>
    <property type="match status" value="1"/>
</dbReference>
<keyword evidence="4" id="KW-0297">G-protein coupled receptor</keyword>
<dbReference type="CDD" id="cd00637">
    <property type="entry name" value="7tm_classA_rhodopsin-like"/>
    <property type="match status" value="1"/>
</dbReference>
<dbReference type="EMBL" id="BDGG01000023">
    <property type="protein sequence ID" value="GAV09526.1"/>
    <property type="molecule type" value="Genomic_DNA"/>
</dbReference>
<sequence length="360" mass="40448">MANYSSLMFPVFSSNFSGFNGTKLSLYAHDVVFAYWLISVCGLIGLLASGLLLTVVIRQITTRNSGSQILVANLVLTYVLTSIFMALEIYQLAGDTLAAPTLPICRGFLFSCYVFYAAGMWTDVCLGINRVVAIFRPHQYARIARNSLNYFLSVMCWVISIGLVVPIAFNVGGNVRMSPYTRQCEMDVRGITVYVLFCLFTVLPYSLVSTASTAVIIKSIMVFRSRNTRVGNQAAAHEFQMFRRRLHVAKMLLTSFIWASTCQLPSFLAYMFFKQWMLETPTAITWFNVLLAFEFVGNPLIFFAMSQDYRRDARRLLVGLLPNNVKRLIKASSVNASSSAPVNFPTNHPHLTNISNREKL</sequence>
<dbReference type="SUPFAM" id="SSF81321">
    <property type="entry name" value="Family A G protein-coupled receptor-like"/>
    <property type="match status" value="1"/>
</dbReference>
<comment type="subcellular location">
    <subcellularLocation>
        <location evidence="1">Membrane</location>
        <topology evidence="1">Multi-pass membrane protein</topology>
    </subcellularLocation>
</comment>
<keyword evidence="2 9" id="KW-0812">Transmembrane</keyword>
<feature type="compositionally biased region" description="Polar residues" evidence="8">
    <location>
        <begin position="344"/>
        <end position="360"/>
    </location>
</feature>
<dbReference type="PANTHER" id="PTHR24243:SF208">
    <property type="entry name" value="PYROKININ-1 RECEPTOR"/>
    <property type="match status" value="1"/>
</dbReference>
<feature type="transmembrane region" description="Helical" evidence="9">
    <location>
        <begin position="113"/>
        <end position="135"/>
    </location>
</feature>
<reference evidence="11 12" key="1">
    <citation type="journal article" date="2016" name="Nat. Commun.">
        <title>Extremotolerant tardigrade genome and improved radiotolerance of human cultured cells by tardigrade-unique protein.</title>
        <authorList>
            <person name="Hashimoto T."/>
            <person name="Horikawa D.D."/>
            <person name="Saito Y."/>
            <person name="Kuwahara H."/>
            <person name="Kozuka-Hata H."/>
            <person name="Shin-I T."/>
            <person name="Minakuchi Y."/>
            <person name="Ohishi K."/>
            <person name="Motoyama A."/>
            <person name="Aizu T."/>
            <person name="Enomoto A."/>
            <person name="Kondo K."/>
            <person name="Tanaka S."/>
            <person name="Hara Y."/>
            <person name="Koshikawa S."/>
            <person name="Sagara H."/>
            <person name="Miura T."/>
            <person name="Yokobori S."/>
            <person name="Miyagawa K."/>
            <person name="Suzuki Y."/>
            <person name="Kubo T."/>
            <person name="Oyama M."/>
            <person name="Kohara Y."/>
            <person name="Fujiyama A."/>
            <person name="Arakawa K."/>
            <person name="Katayama T."/>
            <person name="Toyoda A."/>
            <person name="Kunieda T."/>
        </authorList>
    </citation>
    <scope>NUCLEOTIDE SEQUENCE [LARGE SCALE GENOMIC DNA]</scope>
    <source>
        <strain evidence="11 12">YOKOZUNA-1</strain>
    </source>
</reference>
<feature type="transmembrane region" description="Helical" evidence="9">
    <location>
        <begin position="33"/>
        <end position="57"/>
    </location>
</feature>
<keyword evidence="6" id="KW-0675">Receptor</keyword>
<evidence type="ECO:0000256" key="8">
    <source>
        <dbReference type="SAM" id="MobiDB-lite"/>
    </source>
</evidence>
<dbReference type="PROSITE" id="PS50262">
    <property type="entry name" value="G_PROTEIN_RECEP_F1_2"/>
    <property type="match status" value="1"/>
</dbReference>
<keyword evidence="5 9" id="KW-0472">Membrane</keyword>
<feature type="domain" description="G-protein coupled receptors family 1 profile" evidence="10">
    <location>
        <begin position="48"/>
        <end position="302"/>
    </location>
</feature>
<evidence type="ECO:0000256" key="2">
    <source>
        <dbReference type="ARBA" id="ARBA00022692"/>
    </source>
</evidence>
<dbReference type="OrthoDB" id="10652377at2759"/>
<dbReference type="Proteomes" id="UP000186922">
    <property type="component" value="Unassembled WGS sequence"/>
</dbReference>
<comment type="caution">
    <text evidence="11">The sequence shown here is derived from an EMBL/GenBank/DDBJ whole genome shotgun (WGS) entry which is preliminary data.</text>
</comment>
<name>A0A1D1W873_RAMVA</name>
<feature type="transmembrane region" description="Helical" evidence="9">
    <location>
        <begin position="285"/>
        <end position="305"/>
    </location>
</feature>
<evidence type="ECO:0000256" key="4">
    <source>
        <dbReference type="ARBA" id="ARBA00023040"/>
    </source>
</evidence>
<accession>A0A1D1W873</accession>
<feature type="transmembrane region" description="Helical" evidence="9">
    <location>
        <begin position="69"/>
        <end position="93"/>
    </location>
</feature>
<evidence type="ECO:0000256" key="5">
    <source>
        <dbReference type="ARBA" id="ARBA00023136"/>
    </source>
</evidence>
<evidence type="ECO:0000259" key="10">
    <source>
        <dbReference type="PROSITE" id="PS50262"/>
    </source>
</evidence>
<gene>
    <name evidence="11" type="primary">RvY_19048-1</name>
    <name evidence="11" type="synonym">RvY_19048.1</name>
    <name evidence="11" type="ORF">RvY_19048</name>
</gene>
<evidence type="ECO:0000313" key="11">
    <source>
        <dbReference type="EMBL" id="GAV09526.1"/>
    </source>
</evidence>
<keyword evidence="3 9" id="KW-1133">Transmembrane helix</keyword>
<keyword evidence="12" id="KW-1185">Reference proteome</keyword>
<dbReference type="InterPro" id="IPR017452">
    <property type="entry name" value="GPCR_Rhodpsn_7TM"/>
</dbReference>
<evidence type="ECO:0000256" key="6">
    <source>
        <dbReference type="ARBA" id="ARBA00023170"/>
    </source>
</evidence>